<evidence type="ECO:0000313" key="3">
    <source>
        <dbReference type="Proteomes" id="UP000011607"/>
    </source>
</evidence>
<gene>
    <name evidence="2" type="ORF">C446_15523</name>
</gene>
<dbReference type="STRING" id="1227454.C446_15523"/>
<evidence type="ECO:0000256" key="1">
    <source>
        <dbReference type="SAM" id="Phobius"/>
    </source>
</evidence>
<keyword evidence="1" id="KW-0472">Membrane</keyword>
<dbReference type="RefSeq" id="WP_006673991.1">
    <property type="nucleotide sequence ID" value="NZ_AOMA01000160.1"/>
</dbReference>
<protein>
    <recommendedName>
        <fullName evidence="4">DUF3784 domain-containing protein</fullName>
    </recommendedName>
</protein>
<comment type="caution">
    <text evidence="2">The sequence shown here is derived from an EMBL/GenBank/DDBJ whole genome shotgun (WGS) entry which is preliminary data.</text>
</comment>
<feature type="transmembrane region" description="Helical" evidence="1">
    <location>
        <begin position="6"/>
        <end position="26"/>
    </location>
</feature>
<keyword evidence="1" id="KW-0812">Transmembrane</keyword>
<evidence type="ECO:0008006" key="4">
    <source>
        <dbReference type="Google" id="ProtNLM"/>
    </source>
</evidence>
<keyword evidence="1" id="KW-1133">Transmembrane helix</keyword>
<accession>M0LHB4</accession>
<dbReference type="InterPro" id="IPR017259">
    <property type="entry name" value="UCP037672"/>
</dbReference>
<dbReference type="Pfam" id="PF12650">
    <property type="entry name" value="DUF3784"/>
    <property type="match status" value="1"/>
</dbReference>
<dbReference type="AlphaFoldDB" id="M0LHB4"/>
<name>M0LHB4_9EURY</name>
<feature type="transmembrane region" description="Helical" evidence="1">
    <location>
        <begin position="79"/>
        <end position="98"/>
    </location>
</feature>
<reference evidence="2 3" key="1">
    <citation type="journal article" date="2014" name="PLoS Genet.">
        <title>Phylogenetically driven sequencing of extremely halophilic archaea reveals strategies for static and dynamic osmo-response.</title>
        <authorList>
            <person name="Becker E.A."/>
            <person name="Seitzer P.M."/>
            <person name="Tritt A."/>
            <person name="Larsen D."/>
            <person name="Krusor M."/>
            <person name="Yao A.I."/>
            <person name="Wu D."/>
            <person name="Madern D."/>
            <person name="Eisen J.A."/>
            <person name="Darling A.E."/>
            <person name="Facciotti M.T."/>
        </authorList>
    </citation>
    <scope>NUCLEOTIDE SEQUENCE [LARGE SCALE GENOMIC DNA]</scope>
    <source>
        <strain evidence="2 3">JCM 10879</strain>
    </source>
</reference>
<dbReference type="Proteomes" id="UP000011607">
    <property type="component" value="Unassembled WGS sequence"/>
</dbReference>
<dbReference type="EMBL" id="AOMA01000160">
    <property type="protein sequence ID" value="EMA31390.1"/>
    <property type="molecule type" value="Genomic_DNA"/>
</dbReference>
<dbReference type="OrthoDB" id="201708at2157"/>
<evidence type="ECO:0000313" key="2">
    <source>
        <dbReference type="EMBL" id="EMA31390.1"/>
    </source>
</evidence>
<sequence>MGLTSLLVTVAAAGFVGGLGIAIKYFGRVELIAGYDPDRVTDEEGMAAFVGTNVLYVAGALGVVAVLDYVEPAGGDAAAVAWLVFLIGTVLLTGRMVVGARRYENGAETGGGR</sequence>
<feature type="transmembrane region" description="Helical" evidence="1">
    <location>
        <begin position="47"/>
        <end position="67"/>
    </location>
</feature>
<dbReference type="PATRIC" id="fig|1227454.3.peg.3181"/>
<keyword evidence="3" id="KW-1185">Reference proteome</keyword>
<organism evidence="2 3">
    <name type="scientific">Halobiforma nitratireducens JCM 10879</name>
    <dbReference type="NCBI Taxonomy" id="1227454"/>
    <lineage>
        <taxon>Archaea</taxon>
        <taxon>Methanobacteriati</taxon>
        <taxon>Methanobacteriota</taxon>
        <taxon>Stenosarchaea group</taxon>
        <taxon>Halobacteria</taxon>
        <taxon>Halobacteriales</taxon>
        <taxon>Natrialbaceae</taxon>
        <taxon>Halobiforma</taxon>
    </lineage>
</organism>
<dbReference type="eggNOG" id="arCOG10151">
    <property type="taxonomic scope" value="Archaea"/>
</dbReference>
<proteinExistence type="predicted"/>